<sequence>MEELEEDLEAKADSQADSEEAKATEAISALIATIADKEGCWSTNHTNEERKAARTQFFSACHFIGTLLPADFSVHLAEYEGTFIHYIFSKDIYSRDVPSSPASQFLIEDRYTRSVYQGILPDTGAANVSTVGKEQYLALIQEDPTVTMDTSTAGKTSIKFGKGSVTVSIGTAQIPTEIGKIDFEVLDAPTPFLLCLADIDRLKVYFNNTTDELGHPWFYLNKRERATAFLTEIELRWLHRRFRHPAVMRLARLLKDAGHNDFEERTLEQIAKFFKETWQALRMLWIDTYQGPLDILTHDAGTNFASAEFRAEAKIMGVTCKQVPTEAHWSIAVKAVNNIAGPNGLVPTLLVFGAYLRMTMESPPSPSMLTTERQVADTLNTRNGPNTADMLALPLQSEVLV</sequence>
<gene>
    <name evidence="1" type="ORF">BU23DRAFT_638565</name>
</gene>
<protein>
    <recommendedName>
        <fullName evidence="3">Integrase catalytic domain-containing protein</fullName>
    </recommendedName>
</protein>
<proteinExistence type="predicted"/>
<dbReference type="EMBL" id="ML976677">
    <property type="protein sequence ID" value="KAF1974005.1"/>
    <property type="molecule type" value="Genomic_DNA"/>
</dbReference>
<dbReference type="Proteomes" id="UP000800036">
    <property type="component" value="Unassembled WGS sequence"/>
</dbReference>
<organism evidence="1 2">
    <name type="scientific">Bimuria novae-zelandiae CBS 107.79</name>
    <dbReference type="NCBI Taxonomy" id="1447943"/>
    <lineage>
        <taxon>Eukaryota</taxon>
        <taxon>Fungi</taxon>
        <taxon>Dikarya</taxon>
        <taxon>Ascomycota</taxon>
        <taxon>Pezizomycotina</taxon>
        <taxon>Dothideomycetes</taxon>
        <taxon>Pleosporomycetidae</taxon>
        <taxon>Pleosporales</taxon>
        <taxon>Massarineae</taxon>
        <taxon>Didymosphaeriaceae</taxon>
        <taxon>Bimuria</taxon>
    </lineage>
</organism>
<evidence type="ECO:0008006" key="3">
    <source>
        <dbReference type="Google" id="ProtNLM"/>
    </source>
</evidence>
<keyword evidence="2" id="KW-1185">Reference proteome</keyword>
<evidence type="ECO:0000313" key="1">
    <source>
        <dbReference type="EMBL" id="KAF1974005.1"/>
    </source>
</evidence>
<evidence type="ECO:0000313" key="2">
    <source>
        <dbReference type="Proteomes" id="UP000800036"/>
    </source>
</evidence>
<accession>A0A6A5VA61</accession>
<dbReference type="AlphaFoldDB" id="A0A6A5VA61"/>
<name>A0A6A5VA61_9PLEO</name>
<dbReference type="OrthoDB" id="3780108at2759"/>
<reference evidence="1" key="1">
    <citation type="journal article" date="2020" name="Stud. Mycol.">
        <title>101 Dothideomycetes genomes: a test case for predicting lifestyles and emergence of pathogens.</title>
        <authorList>
            <person name="Haridas S."/>
            <person name="Albert R."/>
            <person name="Binder M."/>
            <person name="Bloem J."/>
            <person name="Labutti K."/>
            <person name="Salamov A."/>
            <person name="Andreopoulos B."/>
            <person name="Baker S."/>
            <person name="Barry K."/>
            <person name="Bills G."/>
            <person name="Bluhm B."/>
            <person name="Cannon C."/>
            <person name="Castanera R."/>
            <person name="Culley D."/>
            <person name="Daum C."/>
            <person name="Ezra D."/>
            <person name="Gonzalez J."/>
            <person name="Henrissat B."/>
            <person name="Kuo A."/>
            <person name="Liang C."/>
            <person name="Lipzen A."/>
            <person name="Lutzoni F."/>
            <person name="Magnuson J."/>
            <person name="Mondo S."/>
            <person name="Nolan M."/>
            <person name="Ohm R."/>
            <person name="Pangilinan J."/>
            <person name="Park H.-J."/>
            <person name="Ramirez L."/>
            <person name="Alfaro M."/>
            <person name="Sun H."/>
            <person name="Tritt A."/>
            <person name="Yoshinaga Y."/>
            <person name="Zwiers L.-H."/>
            <person name="Turgeon B."/>
            <person name="Goodwin S."/>
            <person name="Spatafora J."/>
            <person name="Crous P."/>
            <person name="Grigoriev I."/>
        </authorList>
    </citation>
    <scope>NUCLEOTIDE SEQUENCE</scope>
    <source>
        <strain evidence="1">CBS 107.79</strain>
    </source>
</reference>